<protein>
    <recommendedName>
        <fullName evidence="3">CBS domain-containing protein</fullName>
    </recommendedName>
</protein>
<dbReference type="PANTHER" id="PTHR43080">
    <property type="entry name" value="CBS DOMAIN-CONTAINING PROTEIN CBSX3, MITOCHONDRIAL"/>
    <property type="match status" value="1"/>
</dbReference>
<dbReference type="InterPro" id="IPR000644">
    <property type="entry name" value="CBS_dom"/>
</dbReference>
<dbReference type="EMBL" id="CP013650">
    <property type="protein sequence ID" value="ALS99415.1"/>
    <property type="molecule type" value="Genomic_DNA"/>
</dbReference>
<sequence length="145" mass="16036">MRVKDIMTTDLHTLDESATLRDAHSMSREYGIRHIPVLDSKSGKLRGVVTQKALISKVMKLAKIYGESELAEQEKAVPIEEVAVVDCDTISADHPLLDMAEYFLAHKHGCLPVVDEQGALQGIITSSDFVKLAIRLLKHQAAPEF</sequence>
<name>A0A0U2ZK76_9ALTE</name>
<feature type="domain" description="CBS" evidence="3">
    <location>
        <begin position="76"/>
        <end position="144"/>
    </location>
</feature>
<proteinExistence type="predicted"/>
<gene>
    <name evidence="4" type="ORF">AT746_14870</name>
</gene>
<evidence type="ECO:0000313" key="5">
    <source>
        <dbReference type="Proteomes" id="UP000068447"/>
    </source>
</evidence>
<dbReference type="RefSeq" id="WP_062481711.1">
    <property type="nucleotide sequence ID" value="NZ_CP013650.1"/>
</dbReference>
<dbReference type="PROSITE" id="PS51371">
    <property type="entry name" value="CBS"/>
    <property type="match status" value="2"/>
</dbReference>
<dbReference type="Pfam" id="PF00571">
    <property type="entry name" value="CBS"/>
    <property type="match status" value="2"/>
</dbReference>
<dbReference type="SUPFAM" id="SSF54631">
    <property type="entry name" value="CBS-domain pair"/>
    <property type="match status" value="1"/>
</dbReference>
<dbReference type="InterPro" id="IPR051257">
    <property type="entry name" value="Diverse_CBS-Domain"/>
</dbReference>
<evidence type="ECO:0000313" key="4">
    <source>
        <dbReference type="EMBL" id="ALS99415.1"/>
    </source>
</evidence>
<dbReference type="Proteomes" id="UP000068447">
    <property type="component" value="Chromosome"/>
</dbReference>
<reference evidence="4 5" key="1">
    <citation type="submission" date="2015-12" db="EMBL/GenBank/DDBJ databases">
        <title>Complete genome of Lacimicrobium alkaliphilum KCTC 32984.</title>
        <authorList>
            <person name="Kim S.-G."/>
            <person name="Lee Y.-J."/>
        </authorList>
    </citation>
    <scope>NUCLEOTIDE SEQUENCE [LARGE SCALE GENOMIC DNA]</scope>
    <source>
        <strain evidence="4 5">YelD216</strain>
    </source>
</reference>
<evidence type="ECO:0000259" key="3">
    <source>
        <dbReference type="PROSITE" id="PS51371"/>
    </source>
</evidence>
<keyword evidence="5" id="KW-1185">Reference proteome</keyword>
<accession>A0A0U2ZK76</accession>
<dbReference type="InterPro" id="IPR046342">
    <property type="entry name" value="CBS_dom_sf"/>
</dbReference>
<dbReference type="SMART" id="SM00116">
    <property type="entry name" value="CBS"/>
    <property type="match status" value="2"/>
</dbReference>
<evidence type="ECO:0000256" key="2">
    <source>
        <dbReference type="PROSITE-ProRule" id="PRU00703"/>
    </source>
</evidence>
<dbReference type="PANTHER" id="PTHR43080:SF2">
    <property type="entry name" value="CBS DOMAIN-CONTAINING PROTEIN"/>
    <property type="match status" value="1"/>
</dbReference>
<evidence type="ECO:0000256" key="1">
    <source>
        <dbReference type="ARBA" id="ARBA00023122"/>
    </source>
</evidence>
<dbReference type="AlphaFoldDB" id="A0A0U2ZK76"/>
<dbReference type="Gene3D" id="3.10.580.10">
    <property type="entry name" value="CBS-domain"/>
    <property type="match status" value="1"/>
</dbReference>
<feature type="domain" description="CBS" evidence="3">
    <location>
        <begin position="7"/>
        <end position="64"/>
    </location>
</feature>
<keyword evidence="1 2" id="KW-0129">CBS domain</keyword>
<dbReference type="STRING" id="1526571.AT746_14870"/>
<dbReference type="KEGG" id="lal:AT746_14870"/>
<organism evidence="4 5">
    <name type="scientific">Lacimicrobium alkaliphilum</name>
    <dbReference type="NCBI Taxonomy" id="1526571"/>
    <lineage>
        <taxon>Bacteria</taxon>
        <taxon>Pseudomonadati</taxon>
        <taxon>Pseudomonadota</taxon>
        <taxon>Gammaproteobacteria</taxon>
        <taxon>Alteromonadales</taxon>
        <taxon>Alteromonadaceae</taxon>
        <taxon>Lacimicrobium</taxon>
    </lineage>
</organism>